<dbReference type="PROSITE" id="PS51462">
    <property type="entry name" value="NUDIX"/>
    <property type="match status" value="1"/>
</dbReference>
<gene>
    <name evidence="4" type="ORF">chiPu_0022355</name>
</gene>
<dbReference type="SUPFAM" id="SSF55811">
    <property type="entry name" value="Nudix"/>
    <property type="match status" value="1"/>
</dbReference>
<dbReference type="InterPro" id="IPR020084">
    <property type="entry name" value="NUDIX_hydrolase_CS"/>
</dbReference>
<dbReference type="OrthoDB" id="10005910at2759"/>
<organism evidence="4 5">
    <name type="scientific">Chiloscyllium punctatum</name>
    <name type="common">Brownbanded bambooshark</name>
    <name type="synonym">Hemiscyllium punctatum</name>
    <dbReference type="NCBI Taxonomy" id="137246"/>
    <lineage>
        <taxon>Eukaryota</taxon>
        <taxon>Metazoa</taxon>
        <taxon>Chordata</taxon>
        <taxon>Craniata</taxon>
        <taxon>Vertebrata</taxon>
        <taxon>Chondrichthyes</taxon>
        <taxon>Elasmobranchii</taxon>
        <taxon>Galeomorphii</taxon>
        <taxon>Galeoidea</taxon>
        <taxon>Orectolobiformes</taxon>
        <taxon>Hemiscylliidae</taxon>
        <taxon>Chiloscyllium</taxon>
    </lineage>
</organism>
<feature type="domain" description="Nudix hydrolase" evidence="3">
    <location>
        <begin position="1"/>
        <end position="110"/>
    </location>
</feature>
<dbReference type="GO" id="GO:0044716">
    <property type="term" value="F:8-oxo-GDP phosphatase activity"/>
    <property type="evidence" value="ECO:0007669"/>
    <property type="project" value="TreeGrafter"/>
</dbReference>
<keyword evidence="5" id="KW-1185">Reference proteome</keyword>
<dbReference type="PANTHER" id="PTHR22769">
    <property type="entry name" value="MUTT/NUDIX HYDROLASE"/>
    <property type="match status" value="1"/>
</dbReference>
<dbReference type="Pfam" id="PF00293">
    <property type="entry name" value="NUDIX"/>
    <property type="match status" value="1"/>
</dbReference>
<sequence>MMQEAKPDCYGKWYLPAGRIEQNETIVQAVKREVLEETGLECEPSTLLSVEERGPRWIRFVFMARVTGGTLKNTSESDAESLQAKWWDRVSPLPLRARDILNLISIAVKYKEKASHPVTVPIEMPCSLVCHRVLAAFLNKSNDLWLLASNQGWPHFPVTACGSSSAELSCSVEVAIYRLSRECLGEAQLRVKTHGILSLQHTGAVPGKADGVCFNVLVTVAPLEGTSSQSPPDVSSAKYSWRRIDNDDLKIQLLERLSFASVVPFLN</sequence>
<dbReference type="OMA" id="FPTCEIN"/>
<dbReference type="Proteomes" id="UP000287033">
    <property type="component" value="Unassembled WGS sequence"/>
</dbReference>
<dbReference type="InterPro" id="IPR020476">
    <property type="entry name" value="Nudix_hydrolase"/>
</dbReference>
<name>A0A401RJF7_CHIPU</name>
<protein>
    <recommendedName>
        <fullName evidence="3">Nudix hydrolase domain-containing protein</fullName>
    </recommendedName>
</protein>
<dbReference type="PANTHER" id="PTHR22769:SF56">
    <property type="entry name" value="8-OXO-DGDP PHOSPHATASE NUDT18"/>
    <property type="match status" value="1"/>
</dbReference>
<reference evidence="4 5" key="1">
    <citation type="journal article" date="2018" name="Nat. Ecol. Evol.">
        <title>Shark genomes provide insights into elasmobranch evolution and the origin of vertebrates.</title>
        <authorList>
            <person name="Hara Y"/>
            <person name="Yamaguchi K"/>
            <person name="Onimaru K"/>
            <person name="Kadota M"/>
            <person name="Koyanagi M"/>
            <person name="Keeley SD"/>
            <person name="Tatsumi K"/>
            <person name="Tanaka K"/>
            <person name="Motone F"/>
            <person name="Kageyama Y"/>
            <person name="Nozu R"/>
            <person name="Adachi N"/>
            <person name="Nishimura O"/>
            <person name="Nakagawa R"/>
            <person name="Tanegashima C"/>
            <person name="Kiyatake I"/>
            <person name="Matsumoto R"/>
            <person name="Murakumo K"/>
            <person name="Nishida K"/>
            <person name="Terakita A"/>
            <person name="Kuratani S"/>
            <person name="Sato K"/>
            <person name="Hyodo S Kuraku.S."/>
        </authorList>
    </citation>
    <scope>NUCLEOTIDE SEQUENCE [LARGE SCALE GENOMIC DNA]</scope>
</reference>
<dbReference type="Gene3D" id="3.90.79.10">
    <property type="entry name" value="Nucleoside Triphosphate Pyrophosphohydrolase"/>
    <property type="match status" value="1"/>
</dbReference>
<comment type="caution">
    <text evidence="4">The sequence shown here is derived from an EMBL/GenBank/DDBJ whole genome shotgun (WGS) entry which is preliminary data.</text>
</comment>
<dbReference type="InterPro" id="IPR015797">
    <property type="entry name" value="NUDIX_hydrolase-like_dom_sf"/>
</dbReference>
<dbReference type="EMBL" id="BEZZ01007219">
    <property type="protein sequence ID" value="GCC18246.1"/>
    <property type="molecule type" value="Genomic_DNA"/>
</dbReference>
<dbReference type="PRINTS" id="PR00502">
    <property type="entry name" value="NUDIXFAMILY"/>
</dbReference>
<proteinExistence type="inferred from homology"/>
<comment type="similarity">
    <text evidence="2">Belongs to the Nudix hydrolase family.</text>
</comment>
<dbReference type="STRING" id="137246.A0A401RJF7"/>
<dbReference type="PROSITE" id="PS00893">
    <property type="entry name" value="NUDIX_BOX"/>
    <property type="match status" value="1"/>
</dbReference>
<evidence type="ECO:0000256" key="2">
    <source>
        <dbReference type="RuleBase" id="RU003476"/>
    </source>
</evidence>
<evidence type="ECO:0000256" key="1">
    <source>
        <dbReference type="ARBA" id="ARBA00022801"/>
    </source>
</evidence>
<keyword evidence="1 2" id="KW-0378">Hydrolase</keyword>
<evidence type="ECO:0000313" key="4">
    <source>
        <dbReference type="EMBL" id="GCC18246.1"/>
    </source>
</evidence>
<dbReference type="AlphaFoldDB" id="A0A401RJF7"/>
<accession>A0A401RJF7</accession>
<dbReference type="GO" id="GO:0044715">
    <property type="term" value="F:8-oxo-dGDP phosphatase activity"/>
    <property type="evidence" value="ECO:0007669"/>
    <property type="project" value="TreeGrafter"/>
</dbReference>
<evidence type="ECO:0000259" key="3">
    <source>
        <dbReference type="PROSITE" id="PS51462"/>
    </source>
</evidence>
<dbReference type="InterPro" id="IPR000086">
    <property type="entry name" value="NUDIX_hydrolase_dom"/>
</dbReference>
<evidence type="ECO:0000313" key="5">
    <source>
        <dbReference type="Proteomes" id="UP000287033"/>
    </source>
</evidence>